<dbReference type="Proteomes" id="UP000033848">
    <property type="component" value="Unassembled WGS sequence"/>
</dbReference>
<sequence>MEKKDKAKLKKSASKRQVVEEQSILIDGEIRIEVPKTVVKRDGRVVPFEINKIERAIKACFNDLGKEPSTSIRELARNKRVGKKNGKYYRS</sequence>
<evidence type="ECO:0000256" key="3">
    <source>
        <dbReference type="PROSITE-ProRule" id="PRU00492"/>
    </source>
</evidence>
<evidence type="ECO:0000313" key="5">
    <source>
        <dbReference type="EMBL" id="KKS65681.1"/>
    </source>
</evidence>
<keyword evidence="1 3" id="KW-0547">Nucleotide-binding</keyword>
<feature type="domain" description="ATP-cone" evidence="4">
    <location>
        <begin position="36"/>
        <end position="91"/>
    </location>
</feature>
<keyword evidence="2 3" id="KW-0067">ATP-binding</keyword>
<dbReference type="PROSITE" id="PS51161">
    <property type="entry name" value="ATP_CONE"/>
    <property type="match status" value="1"/>
</dbReference>
<dbReference type="InterPro" id="IPR005144">
    <property type="entry name" value="ATP-cone_dom"/>
</dbReference>
<accession>A0A0G1D464</accession>
<dbReference type="GO" id="GO:0005524">
    <property type="term" value="F:ATP binding"/>
    <property type="evidence" value="ECO:0007669"/>
    <property type="project" value="UniProtKB-UniRule"/>
</dbReference>
<comment type="caution">
    <text evidence="5">The sequence shown here is derived from an EMBL/GenBank/DDBJ whole genome shotgun (WGS) entry which is preliminary data.</text>
</comment>
<gene>
    <name evidence="5" type="ORF">UV35_C0035G0004</name>
</gene>
<evidence type="ECO:0000256" key="2">
    <source>
        <dbReference type="ARBA" id="ARBA00022840"/>
    </source>
</evidence>
<organism evidence="5 6">
    <name type="scientific">candidate division WWE3 bacterium GW2011_GWB1_42_6</name>
    <dbReference type="NCBI Taxonomy" id="1619115"/>
    <lineage>
        <taxon>Bacteria</taxon>
        <taxon>Katanobacteria</taxon>
    </lineage>
</organism>
<dbReference type="EMBL" id="LCED01000035">
    <property type="protein sequence ID" value="KKS65681.1"/>
    <property type="molecule type" value="Genomic_DNA"/>
</dbReference>
<dbReference type="AlphaFoldDB" id="A0A0G1D464"/>
<evidence type="ECO:0000259" key="4">
    <source>
        <dbReference type="PROSITE" id="PS51161"/>
    </source>
</evidence>
<evidence type="ECO:0000256" key="1">
    <source>
        <dbReference type="ARBA" id="ARBA00022741"/>
    </source>
</evidence>
<dbReference type="Pfam" id="PF03477">
    <property type="entry name" value="ATP-cone"/>
    <property type="match status" value="1"/>
</dbReference>
<name>A0A0G1D464_UNCKA</name>
<proteinExistence type="predicted"/>
<reference evidence="5 6" key="1">
    <citation type="journal article" date="2015" name="Nature">
        <title>rRNA introns, odd ribosomes, and small enigmatic genomes across a large radiation of phyla.</title>
        <authorList>
            <person name="Brown C.T."/>
            <person name="Hug L.A."/>
            <person name="Thomas B.C."/>
            <person name="Sharon I."/>
            <person name="Castelle C.J."/>
            <person name="Singh A."/>
            <person name="Wilkins M.J."/>
            <person name="Williams K.H."/>
            <person name="Banfield J.F."/>
        </authorList>
    </citation>
    <scope>NUCLEOTIDE SEQUENCE [LARGE SCALE GENOMIC DNA]</scope>
</reference>
<evidence type="ECO:0000313" key="6">
    <source>
        <dbReference type="Proteomes" id="UP000033848"/>
    </source>
</evidence>
<protein>
    <submittedName>
        <fullName evidence="5">Ribonucleoside-triphosphate reductase</fullName>
    </submittedName>
</protein>